<dbReference type="EMBL" id="MK071982">
    <property type="protein sequence ID" value="AYV76141.1"/>
    <property type="molecule type" value="Genomic_DNA"/>
</dbReference>
<accession>A0A3G4ZQ84</accession>
<evidence type="ECO:0000313" key="1">
    <source>
        <dbReference type="EMBL" id="AYV76141.1"/>
    </source>
</evidence>
<organism evidence="1">
    <name type="scientific">Terrestrivirus sp</name>
    <dbReference type="NCBI Taxonomy" id="2487775"/>
    <lineage>
        <taxon>Viruses</taxon>
        <taxon>Varidnaviria</taxon>
        <taxon>Bamfordvirae</taxon>
        <taxon>Nucleocytoviricota</taxon>
        <taxon>Megaviricetes</taxon>
        <taxon>Imitervirales</taxon>
        <taxon>Mimiviridae</taxon>
        <taxon>Klosneuvirinae</taxon>
    </lineage>
</organism>
<protein>
    <submittedName>
        <fullName evidence="1">Uncharacterized protein</fullName>
    </submittedName>
</protein>
<name>A0A3G4ZQ84_9VIRU</name>
<gene>
    <name evidence="1" type="ORF">Terrestrivirus4_189</name>
</gene>
<dbReference type="Gene3D" id="3.90.70.10">
    <property type="entry name" value="Cysteine proteinases"/>
    <property type="match status" value="2"/>
</dbReference>
<reference evidence="1" key="1">
    <citation type="submission" date="2018-10" db="EMBL/GenBank/DDBJ databases">
        <title>Hidden diversity of soil giant viruses.</title>
        <authorList>
            <person name="Schulz F."/>
            <person name="Alteio L."/>
            <person name="Goudeau D."/>
            <person name="Ryan E.M."/>
            <person name="Malmstrom R.R."/>
            <person name="Blanchard J."/>
            <person name="Woyke T."/>
        </authorList>
    </citation>
    <scope>NUCLEOTIDE SEQUENCE</scope>
    <source>
        <strain evidence="1">TEV1</strain>
    </source>
</reference>
<dbReference type="InterPro" id="IPR038765">
    <property type="entry name" value="Papain-like_cys_pep_sf"/>
</dbReference>
<dbReference type="SUPFAM" id="SSF54001">
    <property type="entry name" value="Cysteine proteinases"/>
    <property type="match status" value="1"/>
</dbReference>
<proteinExistence type="predicted"/>
<sequence>MYKRKLLNRPLNKVQKNVSETDLQNIKNLYSTNQQMSDITLPNTNIFAFLLALLGITTSVDLSPKIKTVLDQGQQGTCLSNAVAAVVNYYFEQTKNLDTTKPENFISRFDMQFKNNLVGNGLNPNDLNDEILKEMVGSDDSFWNSLYKTGALFSYEFIGLSCGITDENIWAYPPVYVSEFKNLVNPYAKINPLIVKGYKHVDDKFYLDNISQYATNYGESNYTELTKLNGKNSNWYLSPDADAVGTSLYKQEVTPLIFTNQLDVILRQLGEAVFIYNSFTDNKPVLFGFSVAADFFNIDSSGLYLPAKQDFSIDDITGGHACSIVGMITSADLIQHYIDTGLESDVQYVIPNTWYFKVLNSWGADFGDKGFWYIDIDSFFTTTIENILSPLPHYVELMFSPVVYTLDKINLEQKKKRCKME</sequence>